<feature type="domain" description="HTH merR-type" evidence="2">
    <location>
        <begin position="16"/>
        <end position="85"/>
    </location>
</feature>
<evidence type="ECO:0000313" key="5">
    <source>
        <dbReference type="Proteomes" id="UP000254869"/>
    </source>
</evidence>
<feature type="domain" description="VOC" evidence="3">
    <location>
        <begin position="148"/>
        <end position="271"/>
    </location>
</feature>
<dbReference type="PRINTS" id="PR00040">
    <property type="entry name" value="HTHMERR"/>
</dbReference>
<dbReference type="PANTHER" id="PTHR30204">
    <property type="entry name" value="REDOX-CYCLING DRUG-SENSING TRANSCRIPTIONAL ACTIVATOR SOXR"/>
    <property type="match status" value="1"/>
</dbReference>
<evidence type="ECO:0000259" key="2">
    <source>
        <dbReference type="PROSITE" id="PS50937"/>
    </source>
</evidence>
<dbReference type="SMART" id="SM00422">
    <property type="entry name" value="HTH_MERR"/>
    <property type="match status" value="1"/>
</dbReference>
<dbReference type="RefSeq" id="WP_068004681.1">
    <property type="nucleotide sequence ID" value="NZ_QQBC01000010.1"/>
</dbReference>
<dbReference type="Gene3D" id="1.10.1660.10">
    <property type="match status" value="1"/>
</dbReference>
<dbReference type="InterPro" id="IPR047057">
    <property type="entry name" value="MerR_fam"/>
</dbReference>
<evidence type="ECO:0000256" key="1">
    <source>
        <dbReference type="ARBA" id="ARBA00023125"/>
    </source>
</evidence>
<dbReference type="InterPro" id="IPR029068">
    <property type="entry name" value="Glyas_Bleomycin-R_OHBP_Dase"/>
</dbReference>
<sequence length="273" mass="30584">MTKSSEGDAHDAPGVAVKVGELAAATGLSVRSLHYYDEIGLLSPSWRTSAGHRLYSARDVERLYRIGLLRQLGLRLDEVAAALTDPDWDLLTAIHQHITRLDQSLGMEHRLRNRLAAMIDTLARHGEPDIHELLDTLEDMAMLNTNVRRRIPTLVYRDIAAAHAFLTTVFGFEPGRIERAPDDTVYHAEVTAGDGVIWLHQVSERFGLQSPQTLGACTEGMSIIVDDVDAHYQHTEQQGADIVYPPTDQPYGYREYSARDLEQRLWSFMSPLA</sequence>
<accession>A0A370HYD8</accession>
<dbReference type="EMBL" id="QQBC01000010">
    <property type="protein sequence ID" value="RDI63526.1"/>
    <property type="molecule type" value="Genomic_DNA"/>
</dbReference>
<dbReference type="GO" id="GO:0003700">
    <property type="term" value="F:DNA-binding transcription factor activity"/>
    <property type="evidence" value="ECO:0007669"/>
    <property type="project" value="InterPro"/>
</dbReference>
<dbReference type="Gene3D" id="3.30.720.110">
    <property type="match status" value="1"/>
</dbReference>
<dbReference type="STRING" id="1210086.GCA_001613105_05913"/>
<dbReference type="InterPro" id="IPR009061">
    <property type="entry name" value="DNA-bd_dom_put_sf"/>
</dbReference>
<name>A0A370HYD8_9NOCA</name>
<comment type="caution">
    <text evidence="4">The sequence shown here is derived from an EMBL/GenBank/DDBJ whole genome shotgun (WGS) entry which is preliminary data.</text>
</comment>
<keyword evidence="1 4" id="KW-0238">DNA-binding</keyword>
<dbReference type="SUPFAM" id="SSF54593">
    <property type="entry name" value="Glyoxalase/Bleomycin resistance protein/Dihydroxybiphenyl dioxygenase"/>
    <property type="match status" value="1"/>
</dbReference>
<dbReference type="PROSITE" id="PS50937">
    <property type="entry name" value="HTH_MERR_2"/>
    <property type="match status" value="1"/>
</dbReference>
<dbReference type="PROSITE" id="PS51819">
    <property type="entry name" value="VOC"/>
    <property type="match status" value="1"/>
</dbReference>
<dbReference type="InterPro" id="IPR000551">
    <property type="entry name" value="MerR-type_HTH_dom"/>
</dbReference>
<dbReference type="CDD" id="cd01106">
    <property type="entry name" value="HTH_TipAL-Mta"/>
    <property type="match status" value="1"/>
</dbReference>
<evidence type="ECO:0000259" key="3">
    <source>
        <dbReference type="PROSITE" id="PS51819"/>
    </source>
</evidence>
<dbReference type="PANTHER" id="PTHR30204:SF90">
    <property type="entry name" value="HTH-TYPE TRANSCRIPTIONAL ACTIVATOR MTA"/>
    <property type="match status" value="1"/>
</dbReference>
<reference evidence="4 5" key="1">
    <citation type="submission" date="2018-07" db="EMBL/GenBank/DDBJ databases">
        <title>Genomic Encyclopedia of Type Strains, Phase IV (KMG-IV): sequencing the most valuable type-strain genomes for metagenomic binning, comparative biology and taxonomic classification.</title>
        <authorList>
            <person name="Goeker M."/>
        </authorList>
    </citation>
    <scope>NUCLEOTIDE SEQUENCE [LARGE SCALE GENOMIC DNA]</scope>
    <source>
        <strain evidence="4 5">DSM 44290</strain>
    </source>
</reference>
<keyword evidence="5" id="KW-1185">Reference proteome</keyword>
<dbReference type="Pfam" id="PF00903">
    <property type="entry name" value="Glyoxalase"/>
    <property type="match status" value="1"/>
</dbReference>
<dbReference type="SUPFAM" id="SSF46955">
    <property type="entry name" value="Putative DNA-binding domain"/>
    <property type="match status" value="1"/>
</dbReference>
<dbReference type="InterPro" id="IPR037523">
    <property type="entry name" value="VOC_core"/>
</dbReference>
<dbReference type="Pfam" id="PF13411">
    <property type="entry name" value="MerR_1"/>
    <property type="match status" value="1"/>
</dbReference>
<organism evidence="4 5">
    <name type="scientific">Nocardia pseudobrasiliensis</name>
    <dbReference type="NCBI Taxonomy" id="45979"/>
    <lineage>
        <taxon>Bacteria</taxon>
        <taxon>Bacillati</taxon>
        <taxon>Actinomycetota</taxon>
        <taxon>Actinomycetes</taxon>
        <taxon>Mycobacteriales</taxon>
        <taxon>Nocardiaceae</taxon>
        <taxon>Nocardia</taxon>
    </lineage>
</organism>
<dbReference type="Gene3D" id="3.30.720.120">
    <property type="match status" value="1"/>
</dbReference>
<dbReference type="GO" id="GO:0003677">
    <property type="term" value="F:DNA binding"/>
    <property type="evidence" value="ECO:0007669"/>
    <property type="project" value="UniProtKB-KW"/>
</dbReference>
<dbReference type="PROSITE" id="PS00552">
    <property type="entry name" value="HTH_MERR_1"/>
    <property type="match status" value="1"/>
</dbReference>
<protein>
    <submittedName>
        <fullName evidence="4">DNA-binding transcriptional MerR regulator</fullName>
    </submittedName>
</protein>
<proteinExistence type="predicted"/>
<evidence type="ECO:0000313" key="4">
    <source>
        <dbReference type="EMBL" id="RDI63526.1"/>
    </source>
</evidence>
<dbReference type="Proteomes" id="UP000254869">
    <property type="component" value="Unassembled WGS sequence"/>
</dbReference>
<gene>
    <name evidence="4" type="ORF">DFR76_110223</name>
</gene>
<dbReference type="AlphaFoldDB" id="A0A370HYD8"/>
<dbReference type="InterPro" id="IPR004360">
    <property type="entry name" value="Glyas_Fos-R_dOase_dom"/>
</dbReference>